<feature type="compositionally biased region" description="Polar residues" evidence="5">
    <location>
        <begin position="68"/>
        <end position="81"/>
    </location>
</feature>
<evidence type="ECO:0000256" key="3">
    <source>
        <dbReference type="ARBA" id="ARBA00022833"/>
    </source>
</evidence>
<feature type="compositionally biased region" description="Polar residues" evidence="5">
    <location>
        <begin position="92"/>
        <end position="108"/>
    </location>
</feature>
<dbReference type="Pfam" id="PF01428">
    <property type="entry name" value="zf-AN1"/>
    <property type="match status" value="1"/>
</dbReference>
<keyword evidence="3" id="KW-0862">Zinc</keyword>
<evidence type="ECO:0000256" key="5">
    <source>
        <dbReference type="SAM" id="MobiDB-lite"/>
    </source>
</evidence>
<keyword evidence="2 4" id="KW-0863">Zinc-finger</keyword>
<dbReference type="InterPro" id="IPR035896">
    <property type="entry name" value="AN1-like_Znf"/>
</dbReference>
<dbReference type="InterPro" id="IPR002653">
    <property type="entry name" value="Znf_A20"/>
</dbReference>
<dbReference type="SMART" id="SM00154">
    <property type="entry name" value="ZnF_AN1"/>
    <property type="match status" value="1"/>
</dbReference>
<dbReference type="Gene3D" id="1.20.5.4770">
    <property type="match status" value="1"/>
</dbReference>
<proteinExistence type="predicted"/>
<feature type="compositionally biased region" description="Low complexity" evidence="5">
    <location>
        <begin position="41"/>
        <end position="50"/>
    </location>
</feature>
<sequence>MERESNPMQPMCRSGCGFYGNPATDGLCSVCYKDSLRKKQQPPVSSTPVSVPSPQPSPTFSPAITIPSAAQPTVQSLQQQHSESKEIIKADTSGQEKPNKLSKTSSHNGAKYMRDRPIVKPNNIVNDDIVGISQDLTSERLKSTIISQSQPLLNSDVETGGSLNSNSDNGAGNSHNNNHIARDQRGVPVRRTRTESAVNRAKTTRPKSPTKVSEKLLSSHGRKEAALANTINQNNIKLRNQGGGSGGGNQQLNGLSVRSSGAKRENNSINKVNCIHKLSSLLKSLLKIRPTKASPDLAANINKHRTAVIKKTNNNKNSNNKSTSDNNICKKQNLKKNRNRNLNNLNINIKILHNNQAKSPLSVERGTIDCNYKPIRSKPAGKLFDRSSAGRVSPRITFTDTLPKKSVDGILSSDPVKSAVTTDRATSTPATKSKILRRPLYTDNISHRHLTTLFATKTPPNIENLHIKSIAPIPITKSLRSFYKFKVSQKPSTSTESSRNKDDGERNKKQSKSSNNGEDKANTSETNPYSLNKDKHNENQSKNSDDDVNATDTSGPTSSKKRRKRKITEENTAKTSSETAATVGPSATSTEPAEDDKDKEEDKDAKKKKNRCAECRKKVGLTGFLCRCGGLYCAVHRYSDKHNCTFDYREHGAQEIRRNNPVVVGEKIQKI</sequence>
<feature type="compositionally biased region" description="Basic and acidic residues" evidence="5">
    <location>
        <begin position="498"/>
        <end position="508"/>
    </location>
</feature>
<reference evidence="8" key="2">
    <citation type="submission" date="2020-05" db="UniProtKB">
        <authorList>
            <consortium name="EnsemblMetazoa"/>
        </authorList>
    </citation>
    <scope>IDENTIFICATION</scope>
    <source>
        <strain evidence="8">IAEA</strain>
    </source>
</reference>
<dbReference type="Gene3D" id="4.10.1110.10">
    <property type="entry name" value="AN1-like Zinc finger"/>
    <property type="match status" value="1"/>
</dbReference>
<dbReference type="EMBL" id="JXJN01024937">
    <property type="status" value="NOT_ANNOTATED_CDS"/>
    <property type="molecule type" value="Genomic_DNA"/>
</dbReference>
<dbReference type="AlphaFoldDB" id="A0A1B0C3F7"/>
<evidence type="ECO:0000313" key="8">
    <source>
        <dbReference type="EnsemblMetazoa" id="GPPI048041-PA"/>
    </source>
</evidence>
<feature type="compositionally biased region" description="Basic and acidic residues" evidence="5">
    <location>
        <begin position="532"/>
        <end position="545"/>
    </location>
</feature>
<feature type="compositionally biased region" description="Polar residues" evidence="5">
    <location>
        <begin position="152"/>
        <end position="179"/>
    </location>
</feature>
<organism evidence="8 9">
    <name type="scientific">Glossina palpalis gambiensis</name>
    <dbReference type="NCBI Taxonomy" id="67801"/>
    <lineage>
        <taxon>Eukaryota</taxon>
        <taxon>Metazoa</taxon>
        <taxon>Ecdysozoa</taxon>
        <taxon>Arthropoda</taxon>
        <taxon>Hexapoda</taxon>
        <taxon>Insecta</taxon>
        <taxon>Pterygota</taxon>
        <taxon>Neoptera</taxon>
        <taxon>Endopterygota</taxon>
        <taxon>Diptera</taxon>
        <taxon>Brachycera</taxon>
        <taxon>Muscomorpha</taxon>
        <taxon>Hippoboscoidea</taxon>
        <taxon>Glossinidae</taxon>
        <taxon>Glossina</taxon>
    </lineage>
</organism>
<dbReference type="PANTHER" id="PTHR10634:SF149">
    <property type="entry name" value="AN1-TYPE DOMAIN-CONTAINING PROTEIN-RELATED"/>
    <property type="match status" value="1"/>
</dbReference>
<feature type="region of interest" description="Disordered" evidence="5">
    <location>
        <begin position="152"/>
        <end position="214"/>
    </location>
</feature>
<protein>
    <recommendedName>
        <fullName evidence="10">AN1-type domain-containing protein</fullName>
    </recommendedName>
</protein>
<dbReference type="SUPFAM" id="SSF118310">
    <property type="entry name" value="AN1-like Zinc finger"/>
    <property type="match status" value="1"/>
</dbReference>
<dbReference type="STRING" id="67801.A0A1B0C3F7"/>
<evidence type="ECO:0008006" key="10">
    <source>
        <dbReference type="Google" id="ProtNLM"/>
    </source>
</evidence>
<dbReference type="PROSITE" id="PS51036">
    <property type="entry name" value="ZF_A20"/>
    <property type="match status" value="1"/>
</dbReference>
<feature type="domain" description="AN1-type" evidence="7">
    <location>
        <begin position="606"/>
        <end position="652"/>
    </location>
</feature>
<evidence type="ECO:0000259" key="7">
    <source>
        <dbReference type="PROSITE" id="PS51039"/>
    </source>
</evidence>
<dbReference type="Proteomes" id="UP000092460">
    <property type="component" value="Unassembled WGS sequence"/>
</dbReference>
<dbReference type="SUPFAM" id="SSF57716">
    <property type="entry name" value="Glucocorticoid receptor-like (DNA-binding domain)"/>
    <property type="match status" value="1"/>
</dbReference>
<feature type="domain" description="A20-type" evidence="6">
    <location>
        <begin position="6"/>
        <end position="40"/>
    </location>
</feature>
<evidence type="ECO:0000256" key="4">
    <source>
        <dbReference type="PROSITE-ProRule" id="PRU00449"/>
    </source>
</evidence>
<feature type="region of interest" description="Disordered" evidence="5">
    <location>
        <begin position="39"/>
        <end position="114"/>
    </location>
</feature>
<reference evidence="9" key="1">
    <citation type="submission" date="2015-01" db="EMBL/GenBank/DDBJ databases">
        <authorList>
            <person name="Aksoy S."/>
            <person name="Warren W."/>
            <person name="Wilson R.K."/>
        </authorList>
    </citation>
    <scope>NUCLEOTIDE SEQUENCE [LARGE SCALE GENOMIC DNA]</scope>
    <source>
        <strain evidence="9">IAEA</strain>
    </source>
</reference>
<dbReference type="PANTHER" id="PTHR10634">
    <property type="entry name" value="AN1-TYPE ZINC FINGER PROTEIN"/>
    <property type="match status" value="1"/>
</dbReference>
<dbReference type="InterPro" id="IPR050652">
    <property type="entry name" value="AN1_A20_ZnFinger"/>
</dbReference>
<dbReference type="GO" id="GO:0003677">
    <property type="term" value="F:DNA binding"/>
    <property type="evidence" value="ECO:0007669"/>
    <property type="project" value="InterPro"/>
</dbReference>
<feature type="region of interest" description="Disordered" evidence="5">
    <location>
        <begin position="486"/>
        <end position="609"/>
    </location>
</feature>
<name>A0A1B0C3F7_9MUSC</name>
<dbReference type="FunFam" id="4.10.1110.10:FF:000001">
    <property type="entry name" value="Zinc finger AN1-type containing 6"/>
    <property type="match status" value="1"/>
</dbReference>
<dbReference type="PROSITE" id="PS51039">
    <property type="entry name" value="ZF_AN1"/>
    <property type="match status" value="1"/>
</dbReference>
<evidence type="ECO:0000259" key="6">
    <source>
        <dbReference type="PROSITE" id="PS51036"/>
    </source>
</evidence>
<keyword evidence="9" id="KW-1185">Reference proteome</keyword>
<evidence type="ECO:0000313" key="9">
    <source>
        <dbReference type="Proteomes" id="UP000092460"/>
    </source>
</evidence>
<accession>A0A1B0C3F7</accession>
<dbReference type="EnsemblMetazoa" id="GPPI048041-RA">
    <property type="protein sequence ID" value="GPPI048041-PA"/>
    <property type="gene ID" value="GPPI048041"/>
</dbReference>
<keyword evidence="1" id="KW-0479">Metal-binding</keyword>
<dbReference type="SMART" id="SM00259">
    <property type="entry name" value="ZnF_A20"/>
    <property type="match status" value="1"/>
</dbReference>
<dbReference type="InterPro" id="IPR000058">
    <property type="entry name" value="Znf_AN1"/>
</dbReference>
<dbReference type="VEuPathDB" id="VectorBase:GPPI048041"/>
<dbReference type="Pfam" id="PF01754">
    <property type="entry name" value="zf-A20"/>
    <property type="match status" value="1"/>
</dbReference>
<evidence type="ECO:0000256" key="1">
    <source>
        <dbReference type="ARBA" id="ARBA00022723"/>
    </source>
</evidence>
<dbReference type="GO" id="GO:0008270">
    <property type="term" value="F:zinc ion binding"/>
    <property type="evidence" value="ECO:0007669"/>
    <property type="project" value="UniProtKB-KW"/>
</dbReference>
<feature type="compositionally biased region" description="Basic and acidic residues" evidence="5">
    <location>
        <begin position="600"/>
        <end position="609"/>
    </location>
</feature>
<feature type="compositionally biased region" description="Polar residues" evidence="5">
    <location>
        <begin position="573"/>
        <end position="591"/>
    </location>
</feature>
<evidence type="ECO:0000256" key="2">
    <source>
        <dbReference type="ARBA" id="ARBA00022771"/>
    </source>
</evidence>